<dbReference type="EMBL" id="LCRM01000016">
    <property type="protein sequence ID" value="KKW36706.1"/>
    <property type="molecule type" value="Genomic_DNA"/>
</dbReference>
<dbReference type="Proteomes" id="UP000034290">
    <property type="component" value="Unassembled WGS sequence"/>
</dbReference>
<comment type="similarity">
    <text evidence="1">Belongs to the GSP E family.</text>
</comment>
<dbReference type="Gene3D" id="3.40.50.300">
    <property type="entry name" value="P-loop containing nucleotide triphosphate hydrolases"/>
    <property type="match status" value="1"/>
</dbReference>
<organism evidence="3 4">
    <name type="scientific">Candidatus Giovannonibacteria bacterium GW2011_GWA2_53_7</name>
    <dbReference type="NCBI Taxonomy" id="1618650"/>
    <lineage>
        <taxon>Bacteria</taxon>
        <taxon>Candidatus Giovannoniibacteriota</taxon>
    </lineage>
</organism>
<proteinExistence type="inferred from homology"/>
<evidence type="ECO:0000256" key="1">
    <source>
        <dbReference type="ARBA" id="ARBA00006611"/>
    </source>
</evidence>
<dbReference type="AlphaFoldDB" id="A0A0G1Y0H3"/>
<dbReference type="InterPro" id="IPR027417">
    <property type="entry name" value="P-loop_NTPase"/>
</dbReference>
<dbReference type="Pfam" id="PF00437">
    <property type="entry name" value="T2SSE"/>
    <property type="match status" value="1"/>
</dbReference>
<evidence type="ECO:0000259" key="2">
    <source>
        <dbReference type="Pfam" id="PF00437"/>
    </source>
</evidence>
<dbReference type="Gene3D" id="3.30.450.90">
    <property type="match status" value="1"/>
</dbReference>
<dbReference type="InterPro" id="IPR006321">
    <property type="entry name" value="PilT/PilU"/>
</dbReference>
<dbReference type="InterPro" id="IPR001482">
    <property type="entry name" value="T2SS/T4SS_dom"/>
</dbReference>
<dbReference type="SUPFAM" id="SSF52540">
    <property type="entry name" value="P-loop containing nucleoside triphosphate hydrolases"/>
    <property type="match status" value="1"/>
</dbReference>
<reference evidence="3 4" key="1">
    <citation type="journal article" date="2015" name="Nature">
        <title>rRNA introns, odd ribosomes, and small enigmatic genomes across a large radiation of phyla.</title>
        <authorList>
            <person name="Brown C.T."/>
            <person name="Hug L.A."/>
            <person name="Thomas B.C."/>
            <person name="Sharon I."/>
            <person name="Castelle C.J."/>
            <person name="Singh A."/>
            <person name="Wilkins M.J."/>
            <person name="Williams K.H."/>
            <person name="Banfield J.F."/>
        </authorList>
    </citation>
    <scope>NUCLEOTIDE SEQUENCE [LARGE SCALE GENOMIC DNA]</scope>
</reference>
<dbReference type="PATRIC" id="fig|1618650.3.peg.211"/>
<evidence type="ECO:0000313" key="4">
    <source>
        <dbReference type="Proteomes" id="UP000034290"/>
    </source>
</evidence>
<comment type="caution">
    <text evidence="3">The sequence shown here is derived from an EMBL/GenBank/DDBJ whole genome shotgun (WGS) entry which is preliminary data.</text>
</comment>
<protein>
    <recommendedName>
        <fullName evidence="2">Bacterial type II secretion system protein E domain-containing protein</fullName>
    </recommendedName>
</protein>
<sequence length="325" mass="35869">ILRIDGKLTPLETEPIITPDFMTAVVELLLTPEQRTVLELEKEIVTAVNLDNRSRFKISLFHEKGVLAASLRLVPTQIKSIRELGLPPVVERFADLTDGLVLVTGPFGSGRTATMAAIVNAINQHRTAHIVTIEQPIEFLFTNSQSIIEQREVGPDTRSFEQALATAAREDVDVIMVSEMEEPKVVRAVLAVAETNRLVISTMNTDSVLKTIEKIISSYPPEEEIQARRLVAETLQGIVSQRLLPRVGGGRIVVAEIMVPTDPVRSVIRNGAIYQLASILQTSREEGMVSFDRYLAELVKTGEIAMADALTHAHDRRHVSLMAQA</sequence>
<gene>
    <name evidence="3" type="ORF">UY81_C0016G0001</name>
</gene>
<dbReference type="GO" id="GO:0016887">
    <property type="term" value="F:ATP hydrolysis activity"/>
    <property type="evidence" value="ECO:0007669"/>
    <property type="project" value="InterPro"/>
</dbReference>
<accession>A0A0G1Y0H3</accession>
<dbReference type="InterPro" id="IPR050921">
    <property type="entry name" value="T4SS_GSP_E_ATPase"/>
</dbReference>
<feature type="non-terminal residue" evidence="3">
    <location>
        <position position="1"/>
    </location>
</feature>
<dbReference type="NCBIfam" id="TIGR01420">
    <property type="entry name" value="pilT_fam"/>
    <property type="match status" value="1"/>
</dbReference>
<evidence type="ECO:0000313" key="3">
    <source>
        <dbReference type="EMBL" id="KKW36706.1"/>
    </source>
</evidence>
<dbReference type="PANTHER" id="PTHR30486">
    <property type="entry name" value="TWITCHING MOTILITY PROTEIN PILT"/>
    <property type="match status" value="1"/>
</dbReference>
<feature type="domain" description="Bacterial type II secretion system protein E" evidence="2">
    <location>
        <begin position="90"/>
        <end position="246"/>
    </location>
</feature>
<dbReference type="GO" id="GO:0005524">
    <property type="term" value="F:ATP binding"/>
    <property type="evidence" value="ECO:0007669"/>
    <property type="project" value="InterPro"/>
</dbReference>
<name>A0A0G1Y0H3_9BACT</name>